<keyword evidence="2 5" id="KW-0805">Transcription regulation</keyword>
<dbReference type="AlphaFoldDB" id="A0A8J6AFY4"/>
<feature type="domain" description="E2F/DP family winged-helix DNA-binding" evidence="7">
    <location>
        <begin position="59"/>
        <end position="124"/>
    </location>
</feature>
<evidence type="ECO:0000313" key="9">
    <source>
        <dbReference type="Proteomes" id="UP000700334"/>
    </source>
</evidence>
<evidence type="ECO:0000256" key="5">
    <source>
        <dbReference type="RuleBase" id="RU003796"/>
    </source>
</evidence>
<dbReference type="Pfam" id="PF02319">
    <property type="entry name" value="WHD_E2F_TDP"/>
    <property type="match status" value="1"/>
</dbReference>
<dbReference type="EMBL" id="JAGFMF010011865">
    <property type="protein sequence ID" value="KAG8510634.1"/>
    <property type="molecule type" value="Genomic_DNA"/>
</dbReference>
<evidence type="ECO:0000256" key="3">
    <source>
        <dbReference type="ARBA" id="ARBA00023125"/>
    </source>
</evidence>
<dbReference type="PANTHER" id="PTHR12081">
    <property type="entry name" value="TRANSCRIPTION FACTOR E2F"/>
    <property type="match status" value="1"/>
</dbReference>
<sequence length="262" mass="29432">MLQQTLRDFLALPMEEMVSPLCTGPADMEDLLPWEVPLTLEDNAQGLPTKETVKSKRPRAEVSLGRITKKFMDLVESAPEGVLELNKVAANLGIRKRRIYDITCVLHGINLIKKKSKSHIQWVGYDLNNSRQKKLQEEVSELAAMEDKLDVLLKDCDKQLSELVSDRENERLAYVTCQDISSIPVFKEQDIFAIKASADMKLDIPVSKGNSVALHLKSTTGPIDVYLCDMDQNYSTDILLADNEAISGSKHPEHLDKEENPL</sequence>
<protein>
    <submittedName>
        <fullName evidence="8">Transcription factor E2F6</fullName>
    </submittedName>
</protein>
<organism evidence="8 9">
    <name type="scientific">Galemys pyrenaicus</name>
    <name type="common">Iberian desman</name>
    <name type="synonym">Pyrenean desman</name>
    <dbReference type="NCBI Taxonomy" id="202257"/>
    <lineage>
        <taxon>Eukaryota</taxon>
        <taxon>Metazoa</taxon>
        <taxon>Chordata</taxon>
        <taxon>Craniata</taxon>
        <taxon>Vertebrata</taxon>
        <taxon>Euteleostomi</taxon>
        <taxon>Mammalia</taxon>
        <taxon>Eutheria</taxon>
        <taxon>Laurasiatheria</taxon>
        <taxon>Eulipotyphla</taxon>
        <taxon>Talpidae</taxon>
        <taxon>Galemys</taxon>
    </lineage>
</organism>
<dbReference type="SUPFAM" id="SSF46785">
    <property type="entry name" value="Winged helix' DNA-binding domain"/>
    <property type="match status" value="1"/>
</dbReference>
<dbReference type="OrthoDB" id="1743261at2759"/>
<evidence type="ECO:0000256" key="1">
    <source>
        <dbReference type="ARBA" id="ARBA00010940"/>
    </source>
</evidence>
<keyword evidence="4 5" id="KW-0804">Transcription</keyword>
<keyword evidence="6" id="KW-0175">Coiled coil</keyword>
<evidence type="ECO:0000256" key="4">
    <source>
        <dbReference type="ARBA" id="ARBA00023163"/>
    </source>
</evidence>
<dbReference type="Gene3D" id="6.10.250.540">
    <property type="match status" value="1"/>
</dbReference>
<reference evidence="8" key="1">
    <citation type="journal article" date="2021" name="Evol. Appl.">
        <title>The genome of the Pyrenean desman and the effects of bottlenecks and inbreeding on the genomic landscape of an endangered species.</title>
        <authorList>
            <person name="Escoda L."/>
            <person name="Castresana J."/>
        </authorList>
    </citation>
    <scope>NUCLEOTIDE SEQUENCE</scope>
    <source>
        <strain evidence="8">IBE-C5619</strain>
    </source>
</reference>
<comment type="subcellular location">
    <subcellularLocation>
        <location evidence="5">Nucleus</location>
    </subcellularLocation>
</comment>
<dbReference type="InterPro" id="IPR037241">
    <property type="entry name" value="E2F-DP_heterodim"/>
</dbReference>
<dbReference type="GO" id="GO:0046983">
    <property type="term" value="F:protein dimerization activity"/>
    <property type="evidence" value="ECO:0007669"/>
    <property type="project" value="InterPro"/>
</dbReference>
<dbReference type="GO" id="GO:0000981">
    <property type="term" value="F:DNA-binding transcription factor activity, RNA polymerase II-specific"/>
    <property type="evidence" value="ECO:0007669"/>
    <property type="project" value="TreeGrafter"/>
</dbReference>
<feature type="coiled-coil region" evidence="6">
    <location>
        <begin position="135"/>
        <end position="162"/>
    </location>
</feature>
<dbReference type="InterPro" id="IPR036388">
    <property type="entry name" value="WH-like_DNA-bd_sf"/>
</dbReference>
<dbReference type="CDD" id="cd14660">
    <property type="entry name" value="E2F_DD"/>
    <property type="match status" value="1"/>
</dbReference>
<dbReference type="InterPro" id="IPR032198">
    <property type="entry name" value="E2F_CC-MB"/>
</dbReference>
<keyword evidence="9" id="KW-1185">Reference proteome</keyword>
<evidence type="ECO:0000256" key="6">
    <source>
        <dbReference type="SAM" id="Coils"/>
    </source>
</evidence>
<dbReference type="PANTHER" id="PTHR12081:SF19">
    <property type="entry name" value="TRANSCRIPTION FACTOR E2F6"/>
    <property type="match status" value="1"/>
</dbReference>
<dbReference type="Gene3D" id="1.10.10.10">
    <property type="entry name" value="Winged helix-like DNA-binding domain superfamily/Winged helix DNA-binding domain"/>
    <property type="match status" value="1"/>
</dbReference>
<comment type="caution">
    <text evidence="8">The sequence shown here is derived from an EMBL/GenBank/DDBJ whole genome shotgun (WGS) entry which is preliminary data.</text>
</comment>
<dbReference type="Proteomes" id="UP000700334">
    <property type="component" value="Unassembled WGS sequence"/>
</dbReference>
<dbReference type="FunFam" id="1.10.10.10:FF:000008">
    <property type="entry name" value="E2F transcription factor 1"/>
    <property type="match status" value="1"/>
</dbReference>
<comment type="similarity">
    <text evidence="1 5">Belongs to the E2F/DP family.</text>
</comment>
<dbReference type="InterPro" id="IPR036390">
    <property type="entry name" value="WH_DNA-bd_sf"/>
</dbReference>
<accession>A0A8J6AFY4</accession>
<name>A0A8J6AFY4_GALPY</name>
<gene>
    <name evidence="8" type="ORF">J0S82_007615</name>
</gene>
<dbReference type="SMART" id="SM01372">
    <property type="entry name" value="E2F_TDP"/>
    <property type="match status" value="1"/>
</dbReference>
<proteinExistence type="inferred from homology"/>
<dbReference type="Pfam" id="PF16421">
    <property type="entry name" value="E2F_CC-MB"/>
    <property type="match status" value="1"/>
</dbReference>
<dbReference type="InterPro" id="IPR003316">
    <property type="entry name" value="E2F_WHTH_DNA-bd_dom"/>
</dbReference>
<keyword evidence="5" id="KW-0539">Nucleus</keyword>
<dbReference type="GO" id="GO:0000978">
    <property type="term" value="F:RNA polymerase II cis-regulatory region sequence-specific DNA binding"/>
    <property type="evidence" value="ECO:0007669"/>
    <property type="project" value="InterPro"/>
</dbReference>
<dbReference type="SUPFAM" id="SSF144074">
    <property type="entry name" value="E2F-DP heterodimerization region"/>
    <property type="match status" value="1"/>
</dbReference>
<evidence type="ECO:0000259" key="7">
    <source>
        <dbReference type="SMART" id="SM01372"/>
    </source>
</evidence>
<dbReference type="InterPro" id="IPR015633">
    <property type="entry name" value="E2F"/>
</dbReference>
<evidence type="ECO:0000256" key="2">
    <source>
        <dbReference type="ARBA" id="ARBA00023015"/>
    </source>
</evidence>
<keyword evidence="3 5" id="KW-0238">DNA-binding</keyword>
<evidence type="ECO:0000313" key="8">
    <source>
        <dbReference type="EMBL" id="KAG8510634.1"/>
    </source>
</evidence>
<dbReference type="GO" id="GO:0090575">
    <property type="term" value="C:RNA polymerase II transcription regulator complex"/>
    <property type="evidence" value="ECO:0007669"/>
    <property type="project" value="TreeGrafter"/>
</dbReference>